<dbReference type="Pfam" id="PF03704">
    <property type="entry name" value="BTAD"/>
    <property type="match status" value="1"/>
</dbReference>
<dbReference type="InterPro" id="IPR005158">
    <property type="entry name" value="BTAD"/>
</dbReference>
<keyword evidence="2" id="KW-0805">Transcription regulation</keyword>
<dbReference type="InterPro" id="IPR011990">
    <property type="entry name" value="TPR-like_helical_dom_sf"/>
</dbReference>
<proteinExistence type="inferred from homology"/>
<dbReference type="PANTHER" id="PTHR35807:SF1">
    <property type="entry name" value="TRANSCRIPTIONAL REGULATOR REDD"/>
    <property type="match status" value="1"/>
</dbReference>
<evidence type="ECO:0000256" key="2">
    <source>
        <dbReference type="ARBA" id="ARBA00023015"/>
    </source>
</evidence>
<accession>A0ABW5I971</accession>
<evidence type="ECO:0000256" key="5">
    <source>
        <dbReference type="PROSITE-ProRule" id="PRU01091"/>
    </source>
</evidence>
<feature type="domain" description="OmpR/PhoB-type" evidence="6">
    <location>
        <begin position="15"/>
        <end position="127"/>
    </location>
</feature>
<reference evidence="8" key="1">
    <citation type="journal article" date="2019" name="Int. J. Syst. Evol. Microbiol.">
        <title>The Global Catalogue of Microorganisms (GCM) 10K type strain sequencing project: providing services to taxonomists for standard genome sequencing and annotation.</title>
        <authorList>
            <consortium name="The Broad Institute Genomics Platform"/>
            <consortium name="The Broad Institute Genome Sequencing Center for Infectious Disease"/>
            <person name="Wu L."/>
            <person name="Ma J."/>
        </authorList>
    </citation>
    <scope>NUCLEOTIDE SEQUENCE [LARGE SCALE GENOMIC DNA]</scope>
    <source>
        <strain evidence="8">CGMCC 4.7638</strain>
    </source>
</reference>
<dbReference type="EMBL" id="JBHUKQ010000016">
    <property type="protein sequence ID" value="MFD2485518.1"/>
    <property type="molecule type" value="Genomic_DNA"/>
</dbReference>
<organism evidence="7 8">
    <name type="scientific">Amycolatopsis albidoflavus</name>
    <dbReference type="NCBI Taxonomy" id="102226"/>
    <lineage>
        <taxon>Bacteria</taxon>
        <taxon>Bacillati</taxon>
        <taxon>Actinomycetota</taxon>
        <taxon>Actinomycetes</taxon>
        <taxon>Pseudonocardiales</taxon>
        <taxon>Pseudonocardiaceae</taxon>
        <taxon>Amycolatopsis</taxon>
    </lineage>
</organism>
<dbReference type="Proteomes" id="UP001597542">
    <property type="component" value="Unassembled WGS sequence"/>
</dbReference>
<comment type="caution">
    <text evidence="7">The sequence shown here is derived from an EMBL/GenBank/DDBJ whole genome shotgun (WGS) entry which is preliminary data.</text>
</comment>
<evidence type="ECO:0000256" key="4">
    <source>
        <dbReference type="ARBA" id="ARBA00023163"/>
    </source>
</evidence>
<dbReference type="Gene3D" id="1.25.40.10">
    <property type="entry name" value="Tetratricopeptide repeat domain"/>
    <property type="match status" value="1"/>
</dbReference>
<dbReference type="SMART" id="SM00862">
    <property type="entry name" value="Trans_reg_C"/>
    <property type="match status" value="1"/>
</dbReference>
<dbReference type="CDD" id="cd15831">
    <property type="entry name" value="BTAD"/>
    <property type="match status" value="1"/>
</dbReference>
<dbReference type="SUPFAM" id="SSF46894">
    <property type="entry name" value="C-terminal effector domain of the bipartite response regulators"/>
    <property type="match status" value="1"/>
</dbReference>
<gene>
    <name evidence="7" type="ORF">ACFSUT_34960</name>
</gene>
<dbReference type="InterPro" id="IPR051677">
    <property type="entry name" value="AfsR-DnrI-RedD_regulator"/>
</dbReference>
<dbReference type="PROSITE" id="PS51755">
    <property type="entry name" value="OMPR_PHOB"/>
    <property type="match status" value="1"/>
</dbReference>
<dbReference type="RefSeq" id="WP_344278342.1">
    <property type="nucleotide sequence ID" value="NZ_BAAAHV010000015.1"/>
</dbReference>
<dbReference type="SMART" id="SM01043">
    <property type="entry name" value="BTAD"/>
    <property type="match status" value="1"/>
</dbReference>
<feature type="DNA-binding region" description="OmpR/PhoB-type" evidence="5">
    <location>
        <begin position="15"/>
        <end position="127"/>
    </location>
</feature>
<dbReference type="Pfam" id="PF00486">
    <property type="entry name" value="Trans_reg_C"/>
    <property type="match status" value="1"/>
</dbReference>
<dbReference type="InterPro" id="IPR001867">
    <property type="entry name" value="OmpR/PhoB-type_DNA-bd"/>
</dbReference>
<comment type="similarity">
    <text evidence="1">Belongs to the AfsR/DnrI/RedD regulatory family.</text>
</comment>
<dbReference type="Gene3D" id="1.10.10.10">
    <property type="entry name" value="Winged helix-like DNA-binding domain superfamily/Winged helix DNA-binding domain"/>
    <property type="match status" value="1"/>
</dbReference>
<protein>
    <submittedName>
        <fullName evidence="7">AfsR/SARP family transcriptional regulator</fullName>
    </submittedName>
</protein>
<evidence type="ECO:0000259" key="6">
    <source>
        <dbReference type="PROSITE" id="PS51755"/>
    </source>
</evidence>
<keyword evidence="4" id="KW-0804">Transcription</keyword>
<dbReference type="InterPro" id="IPR036388">
    <property type="entry name" value="WH-like_DNA-bd_sf"/>
</dbReference>
<evidence type="ECO:0000313" key="7">
    <source>
        <dbReference type="EMBL" id="MFD2485518.1"/>
    </source>
</evidence>
<dbReference type="SUPFAM" id="SSF48452">
    <property type="entry name" value="TPR-like"/>
    <property type="match status" value="1"/>
</dbReference>
<evidence type="ECO:0000256" key="3">
    <source>
        <dbReference type="ARBA" id="ARBA00023125"/>
    </source>
</evidence>
<keyword evidence="8" id="KW-1185">Reference proteome</keyword>
<dbReference type="PANTHER" id="PTHR35807">
    <property type="entry name" value="TRANSCRIPTIONAL REGULATOR REDD-RELATED"/>
    <property type="match status" value="1"/>
</dbReference>
<evidence type="ECO:0000256" key="1">
    <source>
        <dbReference type="ARBA" id="ARBA00005820"/>
    </source>
</evidence>
<evidence type="ECO:0000313" key="8">
    <source>
        <dbReference type="Proteomes" id="UP001597542"/>
    </source>
</evidence>
<sequence length="303" mass="33997">MLENRFECAQRDRKPSRVSWGSQMQSTLDIRILGPLSASAGNRILTPSAPKERHLFGLLLTQHEKVVSLSRIVDELWLKKPSKSAVTAVQTYILKIRRQLASALAISGNRVRAEILQTHNRGYLFDTSQSRFDLAEFDRLTARGSTALDAGDHAKGVRLLAAAEQLWRGLPLLDVDQGPMLQAEVARIEQTRSNARIKRVETQLHIGQFREVLAELSGLVVEHPFDEHLHGYYMIALQRAGRRQDALRVFHGLRKSMTEELGIEPSAELQLLQRRVLDANGTSPIEPTVRHSLLHQLYAATGG</sequence>
<dbReference type="InterPro" id="IPR016032">
    <property type="entry name" value="Sig_transdc_resp-reg_C-effctor"/>
</dbReference>
<name>A0ABW5I971_9PSEU</name>
<keyword evidence="3 5" id="KW-0238">DNA-binding</keyword>